<comment type="caution">
    <text evidence="2">The sequence shown here is derived from an EMBL/GenBank/DDBJ whole genome shotgun (WGS) entry which is preliminary data.</text>
</comment>
<sequence>MEPPLREGRRLIRKTWGIPPLPQSHYSHFSSIPPSATPSTGSSFPSTPSSSISSASAPRGSMAIGVPDHHQNPSPPFSSSFGQHFGGLGRSDSTSNSNTSQVRAPMQGM</sequence>
<protein>
    <submittedName>
        <fullName evidence="2">Transcription initiation factor TFIID subunit 12</fullName>
    </submittedName>
</protein>
<organism evidence="2 3">
    <name type="scientific">Trifolium medium</name>
    <dbReference type="NCBI Taxonomy" id="97028"/>
    <lineage>
        <taxon>Eukaryota</taxon>
        <taxon>Viridiplantae</taxon>
        <taxon>Streptophyta</taxon>
        <taxon>Embryophyta</taxon>
        <taxon>Tracheophyta</taxon>
        <taxon>Spermatophyta</taxon>
        <taxon>Magnoliopsida</taxon>
        <taxon>eudicotyledons</taxon>
        <taxon>Gunneridae</taxon>
        <taxon>Pentapetalae</taxon>
        <taxon>rosids</taxon>
        <taxon>fabids</taxon>
        <taxon>Fabales</taxon>
        <taxon>Fabaceae</taxon>
        <taxon>Papilionoideae</taxon>
        <taxon>50 kb inversion clade</taxon>
        <taxon>NPAAA clade</taxon>
        <taxon>Hologalegina</taxon>
        <taxon>IRL clade</taxon>
        <taxon>Trifolieae</taxon>
        <taxon>Trifolium</taxon>
    </lineage>
</organism>
<dbReference type="GO" id="GO:0003743">
    <property type="term" value="F:translation initiation factor activity"/>
    <property type="evidence" value="ECO:0007669"/>
    <property type="project" value="UniProtKB-KW"/>
</dbReference>
<evidence type="ECO:0000313" key="3">
    <source>
        <dbReference type="Proteomes" id="UP000265520"/>
    </source>
</evidence>
<feature type="compositionally biased region" description="Basic and acidic residues" evidence="1">
    <location>
        <begin position="1"/>
        <end position="10"/>
    </location>
</feature>
<dbReference type="Proteomes" id="UP000265520">
    <property type="component" value="Unassembled WGS sequence"/>
</dbReference>
<name>A0A392N4Z8_9FABA</name>
<evidence type="ECO:0000256" key="1">
    <source>
        <dbReference type="SAM" id="MobiDB-lite"/>
    </source>
</evidence>
<keyword evidence="2" id="KW-0396">Initiation factor</keyword>
<proteinExistence type="predicted"/>
<feature type="region of interest" description="Disordered" evidence="1">
    <location>
        <begin position="1"/>
        <end position="109"/>
    </location>
</feature>
<feature type="compositionally biased region" description="Low complexity" evidence="1">
    <location>
        <begin position="29"/>
        <end position="61"/>
    </location>
</feature>
<dbReference type="EMBL" id="LXQA010027845">
    <property type="protein sequence ID" value="MCH94652.1"/>
    <property type="molecule type" value="Genomic_DNA"/>
</dbReference>
<dbReference type="AlphaFoldDB" id="A0A392N4Z8"/>
<keyword evidence="2" id="KW-0648">Protein biosynthesis</keyword>
<reference evidence="2 3" key="1">
    <citation type="journal article" date="2018" name="Front. Plant Sci.">
        <title>Red Clover (Trifolium pratense) and Zigzag Clover (T. medium) - A Picture of Genomic Similarities and Differences.</title>
        <authorList>
            <person name="Dluhosova J."/>
            <person name="Istvanek J."/>
            <person name="Nedelnik J."/>
            <person name="Repkova J."/>
        </authorList>
    </citation>
    <scope>NUCLEOTIDE SEQUENCE [LARGE SCALE GENOMIC DNA]</scope>
    <source>
        <strain evidence="3">cv. 10/8</strain>
        <tissue evidence="2">Leaf</tissue>
    </source>
</reference>
<evidence type="ECO:0000313" key="2">
    <source>
        <dbReference type="EMBL" id="MCH94652.1"/>
    </source>
</evidence>
<keyword evidence="3" id="KW-1185">Reference proteome</keyword>
<accession>A0A392N4Z8</accession>
<feature type="non-terminal residue" evidence="2">
    <location>
        <position position="109"/>
    </location>
</feature>
<feature type="compositionally biased region" description="Polar residues" evidence="1">
    <location>
        <begin position="91"/>
        <end position="102"/>
    </location>
</feature>